<dbReference type="Proteomes" id="UP000239720">
    <property type="component" value="Unassembled WGS sequence"/>
</dbReference>
<reference evidence="1 2" key="1">
    <citation type="journal article" date="2018" name="Syst. Appl. Microbiol.">
        <title>Characterization and high-quality draft genome sequence of Herbivorax saccincola A7, an anaerobic, alkaliphilic, thermophilic, cellulolytic, and xylanolytic bacterium.</title>
        <authorList>
            <person name="Aikawa S."/>
            <person name="Baramee S."/>
            <person name="Sermsathanaswadi J."/>
            <person name="Thianheng P."/>
            <person name="Tachaapaikoon C."/>
            <person name="Shikata A."/>
            <person name="Waeonukul R."/>
            <person name="Pason P."/>
            <person name="Ratanakhanokchai K."/>
            <person name="Kosugi A."/>
        </authorList>
    </citation>
    <scope>NUCLEOTIDE SEQUENCE [LARGE SCALE GENOMIC DNA]</scope>
    <source>
        <strain evidence="1 2">A7</strain>
    </source>
</reference>
<protein>
    <submittedName>
        <fullName evidence="1">Uncharacterized protein</fullName>
    </submittedName>
</protein>
<evidence type="ECO:0000313" key="1">
    <source>
        <dbReference type="EMBL" id="PQQ66354.1"/>
    </source>
</evidence>
<dbReference type="OrthoDB" id="2087118at2"/>
<sequence>MANKNNKNNIKDERIEDTTRYGEFISSFHQWITPEKQREKARYLAEVTKNKSETNKKQN</sequence>
<proteinExistence type="predicted"/>
<gene>
    <name evidence="1" type="ORF">B9R14_06050</name>
</gene>
<evidence type="ECO:0000313" key="2">
    <source>
        <dbReference type="Proteomes" id="UP000239720"/>
    </source>
</evidence>
<name>A0A2S8R990_9FIRM</name>
<dbReference type="EMBL" id="NEMB01000003">
    <property type="protein sequence ID" value="PQQ66354.1"/>
    <property type="molecule type" value="Genomic_DNA"/>
</dbReference>
<dbReference type="RefSeq" id="WP_105367811.1">
    <property type="nucleotide sequence ID" value="NZ_DAONOL010000011.1"/>
</dbReference>
<organism evidence="1 2">
    <name type="scientific">Acetivibrio saccincola</name>
    <dbReference type="NCBI Taxonomy" id="1677857"/>
    <lineage>
        <taxon>Bacteria</taxon>
        <taxon>Bacillati</taxon>
        <taxon>Bacillota</taxon>
        <taxon>Clostridia</taxon>
        <taxon>Eubacteriales</taxon>
        <taxon>Oscillospiraceae</taxon>
        <taxon>Acetivibrio</taxon>
    </lineage>
</organism>
<accession>A0A2S8R990</accession>
<comment type="caution">
    <text evidence="1">The sequence shown here is derived from an EMBL/GenBank/DDBJ whole genome shotgun (WGS) entry which is preliminary data.</text>
</comment>
<dbReference type="AlphaFoldDB" id="A0A2S8R990"/>